<evidence type="ECO:0000313" key="10">
    <source>
        <dbReference type="Proteomes" id="UP001317259"/>
    </source>
</evidence>
<dbReference type="PROSITE" id="PS00086">
    <property type="entry name" value="CYTOCHROME_P450"/>
    <property type="match status" value="1"/>
</dbReference>
<keyword evidence="5 8" id="KW-0560">Oxidoreductase</keyword>
<dbReference type="PANTHER" id="PTHR46696">
    <property type="entry name" value="P450, PUTATIVE (EUROFUNG)-RELATED"/>
    <property type="match status" value="1"/>
</dbReference>
<evidence type="ECO:0000256" key="2">
    <source>
        <dbReference type="ARBA" id="ARBA00010617"/>
    </source>
</evidence>
<dbReference type="EMBL" id="JAKRKC020000002">
    <property type="protein sequence ID" value="MCK2218621.1"/>
    <property type="molecule type" value="Genomic_DNA"/>
</dbReference>
<sequence length="401" mass="43389">MTETPAYPFRNPTALEPPQEWAELRAGCPVAPIRLASGDTALLLTRYDDVKQTLSDPRFTRQLDAEGAARVTANESGGVFGSGVAGAGAMTGDDHRAWRQLVGRAFTAKRVLAMQPRIEAMAVRLVEGMTAAGQPADLVSAVGFPLPVWAICDLLGVPDSDREKFAYWSDTMLSMTRFAQEEIDTAQAEFDAYLRAHVEAKRAQPGEDLLSELAAMVEGLDGGLTEQLLTMTAKGLLVAGHETTANMIGKMVSMLLADRSRWEALLADRALVRPAVEEALRFDANPGFGMPRYLSEEVEVGGEALPAGTTVICSMASANRDERQFEQADRMRLDRSPNPHLAFGAGPHSCLGQALARTELQTVLKVLLDRLPTLELAVPAAGLRRREGLIVGGLEQVPVRW</sequence>
<dbReference type="SUPFAM" id="SSF48264">
    <property type="entry name" value="Cytochrome P450"/>
    <property type="match status" value="1"/>
</dbReference>
<keyword evidence="3 8" id="KW-0349">Heme</keyword>
<evidence type="ECO:0000313" key="9">
    <source>
        <dbReference type="EMBL" id="MCK2218621.1"/>
    </source>
</evidence>
<dbReference type="InterPro" id="IPR036396">
    <property type="entry name" value="Cyt_P450_sf"/>
</dbReference>
<dbReference type="PANTHER" id="PTHR46696:SF5">
    <property type="entry name" value="CYTOCHROME P450 BJ-1"/>
    <property type="match status" value="1"/>
</dbReference>
<dbReference type="Pfam" id="PF00067">
    <property type="entry name" value="p450"/>
    <property type="match status" value="1"/>
</dbReference>
<evidence type="ECO:0000256" key="8">
    <source>
        <dbReference type="RuleBase" id="RU000461"/>
    </source>
</evidence>
<keyword evidence="6 8" id="KW-0408">Iron</keyword>
<comment type="caution">
    <text evidence="9">The sequence shown here is derived from an EMBL/GenBank/DDBJ whole genome shotgun (WGS) entry which is preliminary data.</text>
</comment>
<keyword evidence="10" id="KW-1185">Reference proteome</keyword>
<dbReference type="Proteomes" id="UP001317259">
    <property type="component" value="Unassembled WGS sequence"/>
</dbReference>
<evidence type="ECO:0000256" key="3">
    <source>
        <dbReference type="ARBA" id="ARBA00022617"/>
    </source>
</evidence>
<proteinExistence type="inferred from homology"/>
<reference evidence="9 10" key="1">
    <citation type="submission" date="2022-04" db="EMBL/GenBank/DDBJ databases">
        <title>Genome draft of Actinomadura sp. ATCC 31491.</title>
        <authorList>
            <person name="Shi X."/>
            <person name="Du Y."/>
        </authorList>
    </citation>
    <scope>NUCLEOTIDE SEQUENCE [LARGE SCALE GENOMIC DNA]</scope>
    <source>
        <strain evidence="9 10">ATCC 31491</strain>
    </source>
</reference>
<dbReference type="CDD" id="cd11031">
    <property type="entry name" value="Cyp158A-like"/>
    <property type="match status" value="1"/>
</dbReference>
<dbReference type="RefSeq" id="WP_242382294.1">
    <property type="nucleotide sequence ID" value="NZ_JAKRKC020000002.1"/>
</dbReference>
<dbReference type="PRINTS" id="PR00385">
    <property type="entry name" value="P450"/>
</dbReference>
<evidence type="ECO:0000256" key="5">
    <source>
        <dbReference type="ARBA" id="ARBA00023002"/>
    </source>
</evidence>
<keyword evidence="4 8" id="KW-0479">Metal-binding</keyword>
<dbReference type="Gene3D" id="1.10.630.10">
    <property type="entry name" value="Cytochrome P450"/>
    <property type="match status" value="1"/>
</dbReference>
<protein>
    <submittedName>
        <fullName evidence="9">Cytochrome P450</fullName>
    </submittedName>
</protein>
<evidence type="ECO:0000256" key="7">
    <source>
        <dbReference type="ARBA" id="ARBA00023033"/>
    </source>
</evidence>
<keyword evidence="7 8" id="KW-0503">Monooxygenase</keyword>
<dbReference type="InterPro" id="IPR001128">
    <property type="entry name" value="Cyt_P450"/>
</dbReference>
<accession>A0ABT0G1Z0</accession>
<gene>
    <name evidence="9" type="ORF">MF672_033215</name>
</gene>
<evidence type="ECO:0000256" key="4">
    <source>
        <dbReference type="ARBA" id="ARBA00022723"/>
    </source>
</evidence>
<dbReference type="InterPro" id="IPR002397">
    <property type="entry name" value="Cyt_P450_B"/>
</dbReference>
<dbReference type="PRINTS" id="PR00359">
    <property type="entry name" value="BP450"/>
</dbReference>
<organism evidence="9 10">
    <name type="scientific">Actinomadura luzonensis</name>
    <dbReference type="NCBI Taxonomy" id="2805427"/>
    <lineage>
        <taxon>Bacteria</taxon>
        <taxon>Bacillati</taxon>
        <taxon>Actinomycetota</taxon>
        <taxon>Actinomycetes</taxon>
        <taxon>Streptosporangiales</taxon>
        <taxon>Thermomonosporaceae</taxon>
        <taxon>Actinomadura</taxon>
    </lineage>
</organism>
<name>A0ABT0G1Z0_9ACTN</name>
<evidence type="ECO:0000256" key="1">
    <source>
        <dbReference type="ARBA" id="ARBA00001971"/>
    </source>
</evidence>
<comment type="cofactor">
    <cofactor evidence="1">
        <name>heme</name>
        <dbReference type="ChEBI" id="CHEBI:30413"/>
    </cofactor>
</comment>
<comment type="similarity">
    <text evidence="2 8">Belongs to the cytochrome P450 family.</text>
</comment>
<evidence type="ECO:0000256" key="6">
    <source>
        <dbReference type="ARBA" id="ARBA00023004"/>
    </source>
</evidence>
<dbReference type="InterPro" id="IPR017972">
    <property type="entry name" value="Cyt_P450_CS"/>
</dbReference>